<dbReference type="EMBL" id="UPXX01000032">
    <property type="protein sequence ID" value="VBB47500.1"/>
    <property type="molecule type" value="Genomic_DNA"/>
</dbReference>
<evidence type="ECO:0000313" key="1">
    <source>
        <dbReference type="EMBL" id="VBB47500.1"/>
    </source>
</evidence>
<proteinExistence type="predicted"/>
<reference evidence="1" key="1">
    <citation type="submission" date="2018-07" db="EMBL/GenBank/DDBJ databases">
        <authorList>
            <consortium name="Genoscope - CEA"/>
            <person name="William W."/>
        </authorList>
    </citation>
    <scope>NUCLEOTIDE SEQUENCE</scope>
    <source>
        <strain evidence="1">IK1</strain>
    </source>
</reference>
<gene>
    <name evidence="1" type="ORF">TRIP_B50337</name>
</gene>
<accession>A0A653AHG2</accession>
<protein>
    <submittedName>
        <fullName evidence="1">Uncharacterized protein</fullName>
    </submittedName>
</protein>
<organism evidence="1">
    <name type="scientific">Uncultured Desulfatiglans sp</name>
    <dbReference type="NCBI Taxonomy" id="1748965"/>
    <lineage>
        <taxon>Bacteria</taxon>
        <taxon>Pseudomonadati</taxon>
        <taxon>Thermodesulfobacteriota</taxon>
        <taxon>Desulfobacteria</taxon>
        <taxon>Desulfatiglandales</taxon>
        <taxon>Desulfatiglandaceae</taxon>
        <taxon>Desulfatiglans</taxon>
        <taxon>environmental samples</taxon>
    </lineage>
</organism>
<sequence length="81" mass="8690">MVPDRKHGRYAGASPHGAFRPKAASQLSFHPEMVFLANLGANLHVCLCGDLQVAFTQTLDCLDIVQTGTRRQAVGPGTRSV</sequence>
<dbReference type="AlphaFoldDB" id="A0A653AHG2"/>
<name>A0A653AHG2_UNCDX</name>